<keyword evidence="2" id="KW-0812">Transmembrane</keyword>
<keyword evidence="4" id="KW-1185">Reference proteome</keyword>
<evidence type="ECO:0000256" key="1">
    <source>
        <dbReference type="SAM" id="MobiDB-lite"/>
    </source>
</evidence>
<name>A0ABV1QAM0_STRMI</name>
<accession>A0ABV1QAM0</accession>
<organism evidence="3 4">
    <name type="scientific">Streptomyces microflavus</name>
    <name type="common">Streptomyces lipmanii</name>
    <dbReference type="NCBI Taxonomy" id="1919"/>
    <lineage>
        <taxon>Bacteria</taxon>
        <taxon>Bacillati</taxon>
        <taxon>Actinomycetota</taxon>
        <taxon>Actinomycetes</taxon>
        <taxon>Kitasatosporales</taxon>
        <taxon>Streptomycetaceae</taxon>
        <taxon>Streptomyces</taxon>
    </lineage>
</organism>
<reference evidence="3 4" key="1">
    <citation type="submission" date="2024-01" db="EMBL/GenBank/DDBJ databases">
        <title>Metagenomic exploration of the rhizosphere soil microbial community and their significance in facilitating the development of wild simulated ginseng.</title>
        <authorList>
            <person name="Huang J."/>
        </authorList>
    </citation>
    <scope>NUCLEOTIDE SEQUENCE [LARGE SCALE GENOMIC DNA]</scope>
    <source>
        <strain evidence="3 4">WY141</strain>
    </source>
</reference>
<evidence type="ECO:0000256" key="2">
    <source>
        <dbReference type="SAM" id="Phobius"/>
    </source>
</evidence>
<keyword evidence="2" id="KW-0472">Membrane</keyword>
<dbReference type="Proteomes" id="UP001456562">
    <property type="component" value="Unassembled WGS sequence"/>
</dbReference>
<protein>
    <submittedName>
        <fullName evidence="3">Uncharacterized protein</fullName>
    </submittedName>
</protein>
<dbReference type="EMBL" id="JBEJUE010000033">
    <property type="protein sequence ID" value="MER0428209.1"/>
    <property type="molecule type" value="Genomic_DNA"/>
</dbReference>
<feature type="compositionally biased region" description="Low complexity" evidence="1">
    <location>
        <begin position="15"/>
        <end position="24"/>
    </location>
</feature>
<keyword evidence="2" id="KW-1133">Transmembrane helix</keyword>
<gene>
    <name evidence="3" type="ORF">ABR748_28925</name>
</gene>
<evidence type="ECO:0000313" key="3">
    <source>
        <dbReference type="EMBL" id="MER0428209.1"/>
    </source>
</evidence>
<feature type="transmembrane region" description="Helical" evidence="2">
    <location>
        <begin position="154"/>
        <end position="173"/>
    </location>
</feature>
<evidence type="ECO:0000313" key="4">
    <source>
        <dbReference type="Proteomes" id="UP001456562"/>
    </source>
</evidence>
<comment type="caution">
    <text evidence="3">The sequence shown here is derived from an EMBL/GenBank/DDBJ whole genome shotgun (WGS) entry which is preliminary data.</text>
</comment>
<sequence>MTSPPSGSGPGQAAGSGPAPVPGARLRPGPAATAADLRRAEFLAEQLGPSGELRRVRVAATAWRNGLAGLLIALTGFTLITGRSDVGQLARPAGIVAGLLLAASLTAGGAGAWLLLRAAHGVPRVLPATGPVDPVALDHEEALDALRDLRAGRLLVLLHTVLLAAAVAATWYGPAREDPVLRIRTDTQAVCGTPGAVRGDVLELKTPEGPLAVDLSRVTQLAPAASCPPAP</sequence>
<proteinExistence type="predicted"/>
<feature type="transmembrane region" description="Helical" evidence="2">
    <location>
        <begin position="93"/>
        <end position="116"/>
    </location>
</feature>
<feature type="region of interest" description="Disordered" evidence="1">
    <location>
        <begin position="1"/>
        <end position="30"/>
    </location>
</feature>
<feature type="transmembrane region" description="Helical" evidence="2">
    <location>
        <begin position="62"/>
        <end position="81"/>
    </location>
</feature>
<dbReference type="RefSeq" id="WP_159039147.1">
    <property type="nucleotide sequence ID" value="NZ_JBEJUE010000033.1"/>
</dbReference>